<accession>A0A174CEK0</accession>
<dbReference type="EMBL" id="CYZE01000004">
    <property type="protein sequence ID" value="CUO11563.1"/>
    <property type="molecule type" value="Genomic_DNA"/>
</dbReference>
<organism evidence="1 2">
    <name type="scientific">Hungatella hathewayi</name>
    <dbReference type="NCBI Taxonomy" id="154046"/>
    <lineage>
        <taxon>Bacteria</taxon>
        <taxon>Bacillati</taxon>
        <taxon>Bacillota</taxon>
        <taxon>Clostridia</taxon>
        <taxon>Lachnospirales</taxon>
        <taxon>Lachnospiraceae</taxon>
        <taxon>Hungatella</taxon>
    </lineage>
</organism>
<sequence length="193" mass="21939">MEIKSSDVIHLENVSKHIATAPLPLSSKTLLTIAQSLSNALNLCIKYIDKEPVSKSPPPLPTCPNCLSANTAVHEKPKSSLYCPECFKTFPDSTGLKFCPTCIPPSKLISIATSKTRYRCKDCNVTFKEGVGVPTDFNKYIYFCHLIYNTDLCYNDIIRKLKISSDTYYRWKKRLAIYYPDTRAYLYGKRCKK</sequence>
<evidence type="ECO:0000313" key="2">
    <source>
        <dbReference type="Proteomes" id="UP000095651"/>
    </source>
</evidence>
<evidence type="ECO:0000313" key="1">
    <source>
        <dbReference type="EMBL" id="CUO11563.1"/>
    </source>
</evidence>
<reference evidence="1 2" key="1">
    <citation type="submission" date="2015-09" db="EMBL/GenBank/DDBJ databases">
        <authorList>
            <consortium name="Pathogen Informatics"/>
        </authorList>
    </citation>
    <scope>NUCLEOTIDE SEQUENCE [LARGE SCALE GENOMIC DNA]</scope>
    <source>
        <strain evidence="1 2">2789STDY5608850</strain>
    </source>
</reference>
<dbReference type="Proteomes" id="UP000095651">
    <property type="component" value="Unassembled WGS sequence"/>
</dbReference>
<name>A0A174CEK0_9FIRM</name>
<proteinExistence type="predicted"/>
<gene>
    <name evidence="1" type="ORF">ERS852407_01879</name>
</gene>
<dbReference type="AlphaFoldDB" id="A0A174CEK0"/>
<protein>
    <submittedName>
        <fullName evidence="1">Uncharacterized protein</fullName>
    </submittedName>
</protein>